<accession>A0A6M1TZV1</accession>
<keyword evidence="7 8" id="KW-0472">Membrane</keyword>
<evidence type="ECO:0000256" key="4">
    <source>
        <dbReference type="ARBA" id="ARBA00022475"/>
    </source>
</evidence>
<reference evidence="9 10" key="1">
    <citation type="submission" date="2020-02" db="EMBL/GenBank/DDBJ databases">
        <title>Rhodobacter translucens sp. nov., a novel bacterium isolated from activated sludge.</title>
        <authorList>
            <person name="Liu J."/>
        </authorList>
    </citation>
    <scope>NUCLEOTIDE SEQUENCE [LARGE SCALE GENOMIC DNA]</scope>
    <source>
        <strain evidence="9 10">HX-7-19</strain>
    </source>
</reference>
<keyword evidence="5 8" id="KW-0812">Transmembrane</keyword>
<organism evidence="9 10">
    <name type="scientific">Paragemmobacter kunshanensis</name>
    <dbReference type="NCBI Taxonomy" id="2583234"/>
    <lineage>
        <taxon>Bacteria</taxon>
        <taxon>Pseudomonadati</taxon>
        <taxon>Pseudomonadota</taxon>
        <taxon>Alphaproteobacteria</taxon>
        <taxon>Rhodobacterales</taxon>
        <taxon>Paracoccaceae</taxon>
        <taxon>Paragemmobacter</taxon>
    </lineage>
</organism>
<keyword evidence="4 8" id="KW-1003">Cell membrane</keyword>
<evidence type="ECO:0000256" key="7">
    <source>
        <dbReference type="ARBA" id="ARBA00023136"/>
    </source>
</evidence>
<gene>
    <name evidence="9" type="ORF">G5V65_14955</name>
</gene>
<dbReference type="AlphaFoldDB" id="A0A6M1TZV1"/>
<protein>
    <recommendedName>
        <fullName evidence="8">Probable membrane transporter protein</fullName>
    </recommendedName>
</protein>
<evidence type="ECO:0000256" key="6">
    <source>
        <dbReference type="ARBA" id="ARBA00022989"/>
    </source>
</evidence>
<feature type="transmembrane region" description="Helical" evidence="8">
    <location>
        <begin position="224"/>
        <end position="242"/>
    </location>
</feature>
<evidence type="ECO:0000256" key="5">
    <source>
        <dbReference type="ARBA" id="ARBA00022692"/>
    </source>
</evidence>
<feature type="transmembrane region" description="Helical" evidence="8">
    <location>
        <begin position="96"/>
        <end position="115"/>
    </location>
</feature>
<keyword evidence="6 8" id="KW-1133">Transmembrane helix</keyword>
<keyword evidence="10" id="KW-1185">Reference proteome</keyword>
<comment type="caution">
    <text evidence="9">The sequence shown here is derived from an EMBL/GenBank/DDBJ whole genome shotgun (WGS) entry which is preliminary data.</text>
</comment>
<name>A0A6M1TZV1_9RHOB</name>
<evidence type="ECO:0000256" key="1">
    <source>
        <dbReference type="ARBA" id="ARBA00004651"/>
    </source>
</evidence>
<evidence type="ECO:0000313" key="9">
    <source>
        <dbReference type="EMBL" id="NGQ92196.1"/>
    </source>
</evidence>
<sequence>MDGLAFWAAAVAAAVVVGAGKGGIPVVGMLGVPVLALAINPVTAAGLLLPVYVVSDMFGLWAYRRDYDGRVLAILLPGAVAGIALGWATASLVSEAVVTAMIGLIGLVFALNLILRPRPDAAPKRAEVAPGLFWGAVTGFTSFVSHSGAPPYQVYTLPLKMTKTVFAGTSTIAFAVINAVKLIPYWALGQFSPENLHVAVLLMPVAAAAVFAGVRLVRVLPEALFFKAVTWALLAISLKLIWDGLGGVT</sequence>
<dbReference type="RefSeq" id="WP_165051598.1">
    <property type="nucleotide sequence ID" value="NZ_JAALFE010000015.1"/>
</dbReference>
<dbReference type="GO" id="GO:0005886">
    <property type="term" value="C:plasma membrane"/>
    <property type="evidence" value="ECO:0007669"/>
    <property type="project" value="UniProtKB-SubCell"/>
</dbReference>
<evidence type="ECO:0000313" key="10">
    <source>
        <dbReference type="Proteomes" id="UP000474758"/>
    </source>
</evidence>
<dbReference type="InterPro" id="IPR002781">
    <property type="entry name" value="TM_pro_TauE-like"/>
</dbReference>
<feature type="transmembrane region" description="Helical" evidence="8">
    <location>
        <begin position="34"/>
        <end position="59"/>
    </location>
</feature>
<comment type="similarity">
    <text evidence="2 8">Belongs to the 4-toluene sulfonate uptake permease (TSUP) (TC 2.A.102) family.</text>
</comment>
<evidence type="ECO:0000256" key="8">
    <source>
        <dbReference type="RuleBase" id="RU363041"/>
    </source>
</evidence>
<dbReference type="PANTHER" id="PTHR30269">
    <property type="entry name" value="TRANSMEMBRANE PROTEIN YFCA"/>
    <property type="match status" value="1"/>
</dbReference>
<comment type="subcellular location">
    <subcellularLocation>
        <location evidence="1 8">Cell membrane</location>
        <topology evidence="1 8">Multi-pass membrane protein</topology>
    </subcellularLocation>
</comment>
<keyword evidence="3" id="KW-0813">Transport</keyword>
<evidence type="ECO:0000256" key="3">
    <source>
        <dbReference type="ARBA" id="ARBA00022448"/>
    </source>
</evidence>
<feature type="transmembrane region" description="Helical" evidence="8">
    <location>
        <begin position="71"/>
        <end position="90"/>
    </location>
</feature>
<feature type="transmembrane region" description="Helical" evidence="8">
    <location>
        <begin position="165"/>
        <end position="186"/>
    </location>
</feature>
<dbReference type="InterPro" id="IPR052017">
    <property type="entry name" value="TSUP"/>
</dbReference>
<dbReference type="Pfam" id="PF01925">
    <property type="entry name" value="TauE"/>
    <property type="match status" value="1"/>
</dbReference>
<dbReference type="PANTHER" id="PTHR30269:SF37">
    <property type="entry name" value="MEMBRANE TRANSPORTER PROTEIN"/>
    <property type="match status" value="1"/>
</dbReference>
<evidence type="ECO:0000256" key="2">
    <source>
        <dbReference type="ARBA" id="ARBA00009142"/>
    </source>
</evidence>
<proteinExistence type="inferred from homology"/>
<dbReference type="EMBL" id="JAALFE010000015">
    <property type="protein sequence ID" value="NGQ92196.1"/>
    <property type="molecule type" value="Genomic_DNA"/>
</dbReference>
<feature type="transmembrane region" description="Helical" evidence="8">
    <location>
        <begin position="198"/>
        <end position="217"/>
    </location>
</feature>
<dbReference type="Proteomes" id="UP000474758">
    <property type="component" value="Unassembled WGS sequence"/>
</dbReference>